<comment type="caution">
    <text evidence="2">The sequence shown here is derived from an EMBL/GenBank/DDBJ whole genome shotgun (WGS) entry which is preliminary data.</text>
</comment>
<proteinExistence type="predicted"/>
<keyword evidence="3" id="KW-1185">Reference proteome</keyword>
<evidence type="ECO:0000256" key="1">
    <source>
        <dbReference type="SAM" id="MobiDB-lite"/>
    </source>
</evidence>
<protein>
    <submittedName>
        <fullName evidence="2">Uncharacterized protein</fullName>
    </submittedName>
</protein>
<sequence length="176" mass="20683">MLQPPRKKKCLRTKQQQKRERDQRRREAESSPETESRQRERTGKEIKEEEKLNPHKKENQDGKRRGKENKEGEKLNLPLKENQDIERGQRRREAESTPEREARLQQVRTGRNAARMRTWRILENAALNYDPSADHTSDPSCIIGAMSVICEHCEAKKWKGKPQACAAVEERFNFHG</sequence>
<dbReference type="EMBL" id="BGPR01005326">
    <property type="protein sequence ID" value="GBN09156.1"/>
    <property type="molecule type" value="Genomic_DNA"/>
</dbReference>
<gene>
    <name evidence="2" type="ORF">AVEN_240527_1</name>
</gene>
<dbReference type="AlphaFoldDB" id="A0A4Y2L6D1"/>
<evidence type="ECO:0000313" key="2">
    <source>
        <dbReference type="EMBL" id="GBN09156.1"/>
    </source>
</evidence>
<dbReference type="Proteomes" id="UP000499080">
    <property type="component" value="Unassembled WGS sequence"/>
</dbReference>
<name>A0A4Y2L6D1_ARAVE</name>
<feature type="compositionally biased region" description="Basic residues" evidence="1">
    <location>
        <begin position="1"/>
        <end position="16"/>
    </location>
</feature>
<feature type="region of interest" description="Disordered" evidence="1">
    <location>
        <begin position="1"/>
        <end position="109"/>
    </location>
</feature>
<evidence type="ECO:0000313" key="3">
    <source>
        <dbReference type="Proteomes" id="UP000499080"/>
    </source>
</evidence>
<organism evidence="2 3">
    <name type="scientific">Araneus ventricosus</name>
    <name type="common">Orbweaver spider</name>
    <name type="synonym">Epeira ventricosa</name>
    <dbReference type="NCBI Taxonomy" id="182803"/>
    <lineage>
        <taxon>Eukaryota</taxon>
        <taxon>Metazoa</taxon>
        <taxon>Ecdysozoa</taxon>
        <taxon>Arthropoda</taxon>
        <taxon>Chelicerata</taxon>
        <taxon>Arachnida</taxon>
        <taxon>Araneae</taxon>
        <taxon>Araneomorphae</taxon>
        <taxon>Entelegynae</taxon>
        <taxon>Araneoidea</taxon>
        <taxon>Araneidae</taxon>
        <taxon>Araneus</taxon>
    </lineage>
</organism>
<feature type="compositionally biased region" description="Basic and acidic residues" evidence="1">
    <location>
        <begin position="17"/>
        <end position="74"/>
    </location>
</feature>
<accession>A0A4Y2L6D1</accession>
<feature type="compositionally biased region" description="Basic and acidic residues" evidence="1">
    <location>
        <begin position="81"/>
        <end position="103"/>
    </location>
</feature>
<reference evidence="2 3" key="1">
    <citation type="journal article" date="2019" name="Sci. Rep.">
        <title>Orb-weaving spider Araneus ventricosus genome elucidates the spidroin gene catalogue.</title>
        <authorList>
            <person name="Kono N."/>
            <person name="Nakamura H."/>
            <person name="Ohtoshi R."/>
            <person name="Moran D.A.P."/>
            <person name="Shinohara A."/>
            <person name="Yoshida Y."/>
            <person name="Fujiwara M."/>
            <person name="Mori M."/>
            <person name="Tomita M."/>
            <person name="Arakawa K."/>
        </authorList>
    </citation>
    <scope>NUCLEOTIDE SEQUENCE [LARGE SCALE GENOMIC DNA]</scope>
</reference>
<dbReference type="OrthoDB" id="8040188at2759"/>